<comment type="pathway">
    <text evidence="11">Amino-acid biosynthesis; L-methionine biosynthesis via de novo pathway; L-homoserine from L-aspartate: step 1/3.</text>
</comment>
<organism evidence="15 17">
    <name type="scientific">Anaerotignum propionicum DSM 1682</name>
    <dbReference type="NCBI Taxonomy" id="991789"/>
    <lineage>
        <taxon>Bacteria</taxon>
        <taxon>Bacillati</taxon>
        <taxon>Bacillota</taxon>
        <taxon>Clostridia</taxon>
        <taxon>Lachnospirales</taxon>
        <taxon>Anaerotignaceae</taxon>
        <taxon>Anaerotignum</taxon>
    </lineage>
</organism>
<dbReference type="GO" id="GO:0009090">
    <property type="term" value="P:homoserine biosynthetic process"/>
    <property type="evidence" value="ECO:0007669"/>
    <property type="project" value="TreeGrafter"/>
</dbReference>
<evidence type="ECO:0000259" key="13">
    <source>
        <dbReference type="Pfam" id="PF22468"/>
    </source>
</evidence>
<dbReference type="PANTHER" id="PTHR21499:SF67">
    <property type="entry name" value="ASPARTOKINASE 3"/>
    <property type="match status" value="1"/>
</dbReference>
<feature type="domain" description="Aspartate/glutamate/uridylate kinase" evidence="12">
    <location>
        <begin position="1"/>
        <end position="262"/>
    </location>
</feature>
<feature type="domain" description="Aspartokinase ACT" evidence="13">
    <location>
        <begin position="374"/>
        <end position="434"/>
    </location>
</feature>
<dbReference type="SUPFAM" id="SSF53633">
    <property type="entry name" value="Carbamate kinase-like"/>
    <property type="match status" value="1"/>
</dbReference>
<dbReference type="Proteomes" id="UP000184204">
    <property type="component" value="Unassembled WGS sequence"/>
</dbReference>
<reference evidence="17" key="4">
    <citation type="submission" date="2016-11" db="EMBL/GenBank/DDBJ databases">
        <authorList>
            <person name="Jaros S."/>
            <person name="Januszkiewicz K."/>
            <person name="Wedrychowicz H."/>
        </authorList>
    </citation>
    <scope>NUCLEOTIDE SEQUENCE [LARGE SCALE GENOMIC DNA]</scope>
    <source>
        <strain evidence="17">DSM 1682</strain>
    </source>
</reference>
<dbReference type="Proteomes" id="UP000068026">
    <property type="component" value="Chromosome"/>
</dbReference>
<dbReference type="SUPFAM" id="SSF55021">
    <property type="entry name" value="ACT-like"/>
    <property type="match status" value="1"/>
</dbReference>
<dbReference type="GO" id="GO:0019877">
    <property type="term" value="P:diaminopimelate biosynthetic process"/>
    <property type="evidence" value="ECO:0007669"/>
    <property type="project" value="UniProtKB-KW"/>
</dbReference>
<dbReference type="InterPro" id="IPR045865">
    <property type="entry name" value="ACT-like_dom_sf"/>
</dbReference>
<evidence type="ECO:0000256" key="8">
    <source>
        <dbReference type="ARBA" id="ARBA00022915"/>
    </source>
</evidence>
<keyword evidence="16" id="KW-1185">Reference proteome</keyword>
<dbReference type="PROSITE" id="PS00324">
    <property type="entry name" value="ASPARTOKINASE"/>
    <property type="match status" value="1"/>
</dbReference>
<keyword evidence="7" id="KW-0067">ATP-binding</keyword>
<dbReference type="NCBIfam" id="TIGR00657">
    <property type="entry name" value="asp_kinases"/>
    <property type="match status" value="1"/>
</dbReference>
<dbReference type="GO" id="GO:0009089">
    <property type="term" value="P:lysine biosynthetic process via diaminopimelate"/>
    <property type="evidence" value="ECO:0007669"/>
    <property type="project" value="UniProtKB-UniPathway"/>
</dbReference>
<dbReference type="InterPro" id="IPR036393">
    <property type="entry name" value="AceGlu_kinase-like_sf"/>
</dbReference>
<dbReference type="Gene3D" id="3.30.2130.10">
    <property type="entry name" value="VC0802-like"/>
    <property type="match status" value="1"/>
</dbReference>
<keyword evidence="11" id="KW-0028">Amino-acid biosynthesis</keyword>
<gene>
    <name evidence="14" type="primary">yclM</name>
    <name evidence="14" type="ORF">CPRO_20190</name>
    <name evidence="15" type="ORF">SAMN02745151_02040</name>
</gene>
<reference evidence="15" key="3">
    <citation type="submission" date="2016-11" db="EMBL/GenBank/DDBJ databases">
        <authorList>
            <person name="Varghese N."/>
            <person name="Submissions S."/>
        </authorList>
    </citation>
    <scope>NUCLEOTIDE SEQUENCE</scope>
    <source>
        <strain evidence="15">DSM 1682</strain>
    </source>
</reference>
<dbReference type="EC" id="2.7.2.4" evidence="10"/>
<comment type="similarity">
    <text evidence="3 10">Belongs to the aspartokinase family.</text>
</comment>
<accession>A0A110A767</accession>
<evidence type="ECO:0000256" key="7">
    <source>
        <dbReference type="ARBA" id="ARBA00022840"/>
    </source>
</evidence>
<dbReference type="InterPro" id="IPR018042">
    <property type="entry name" value="Aspartate_kinase_CS"/>
</dbReference>
<proteinExistence type="inferred from homology"/>
<dbReference type="GO" id="GO:0004072">
    <property type="term" value="F:aspartate kinase activity"/>
    <property type="evidence" value="ECO:0007669"/>
    <property type="project" value="UniProtKB-EC"/>
</dbReference>
<dbReference type="EMBL" id="CP014223">
    <property type="protein sequence ID" value="AMJ41601.1"/>
    <property type="molecule type" value="Genomic_DNA"/>
</dbReference>
<keyword evidence="6 10" id="KW-0418">Kinase</keyword>
<evidence type="ECO:0000256" key="5">
    <source>
        <dbReference type="ARBA" id="ARBA00022741"/>
    </source>
</evidence>
<evidence type="ECO:0000256" key="10">
    <source>
        <dbReference type="RuleBase" id="RU003448"/>
    </source>
</evidence>
<evidence type="ECO:0000256" key="4">
    <source>
        <dbReference type="ARBA" id="ARBA00022679"/>
    </source>
</evidence>
<evidence type="ECO:0000256" key="9">
    <source>
        <dbReference type="ARBA" id="ARBA00047872"/>
    </source>
</evidence>
<dbReference type="GO" id="GO:0005524">
    <property type="term" value="F:ATP binding"/>
    <property type="evidence" value="ECO:0007669"/>
    <property type="project" value="UniProtKB-KW"/>
</dbReference>
<protein>
    <recommendedName>
        <fullName evidence="10">Aspartokinase</fullName>
        <ecNumber evidence="10">2.7.2.4</ecNumber>
    </recommendedName>
</protein>
<dbReference type="NCBIfam" id="NF006540">
    <property type="entry name" value="PRK09034.1"/>
    <property type="match status" value="1"/>
</dbReference>
<evidence type="ECO:0000313" key="16">
    <source>
        <dbReference type="Proteomes" id="UP000068026"/>
    </source>
</evidence>
<evidence type="ECO:0000256" key="6">
    <source>
        <dbReference type="ARBA" id="ARBA00022777"/>
    </source>
</evidence>
<comment type="pathway">
    <text evidence="2 11">Amino-acid biosynthesis; L-lysine biosynthesis via DAP pathway; (S)-tetrahydrodipicolinate from L-aspartate: step 1/4.</text>
</comment>
<sequence length="435" mass="48816">MIVAKFGGSSLADAAQFQKVKDIVFADSRRMLIIPSAPGRRFDKDEKVTDLLYRCYNQQMAGESFQKTFEEIQQRYYDIASQLHLSLELKPYFQEIHKQMEAGASADYCASRGEFLNGLLLSNYLGYEFLDAAEVIFFDELGEFDAEKTNDILKQRLELLDKAVIPGFYGSNPDGSIRAFSRGGSDITGAIVARAAQAELYENWTDVSGFLMADPRIVTDPRPISHITYHEMHELCCAGATVLHEDCVFPVSSAGIPTNIRNTNLPQHPGTMITCNALQREDFAIFAGVSGKKGFSILVLEKEQTDHTWSFVQEVLYVAKKYGIKFQYLPSGAHCVCLLVETRQFLEKQDAFESEIRKSNVPFSMTIQPDIAGIVLVGYGIIHNRLAVNRIYKALQRQNIDVVMINQGSGELSTWVGVPENQMEEAICAIYEEFL</sequence>
<reference evidence="14 16" key="1">
    <citation type="journal article" date="2016" name="Genome Announc.">
        <title>Complete Genome Sequence of the Amino Acid-Fermenting Clostridium propionicum X2 (DSM 1682).</title>
        <authorList>
            <person name="Poehlein A."/>
            <person name="Schlien K."/>
            <person name="Chowdhury N.P."/>
            <person name="Gottschalk G."/>
            <person name="Buckel W."/>
            <person name="Daniel R."/>
        </authorList>
    </citation>
    <scope>NUCLEOTIDE SEQUENCE [LARGE SCALE GENOMIC DNA]</scope>
    <source>
        <strain evidence="14 16">X2</strain>
    </source>
</reference>
<dbReference type="Pfam" id="PF22468">
    <property type="entry name" value="ACT_9"/>
    <property type="match status" value="1"/>
</dbReference>
<dbReference type="InterPro" id="IPR054352">
    <property type="entry name" value="ACT_Aspartokinase"/>
</dbReference>
<comment type="catalytic activity">
    <reaction evidence="9 10">
        <text>L-aspartate + ATP = 4-phospho-L-aspartate + ADP</text>
        <dbReference type="Rhea" id="RHEA:23776"/>
        <dbReference type="ChEBI" id="CHEBI:29991"/>
        <dbReference type="ChEBI" id="CHEBI:30616"/>
        <dbReference type="ChEBI" id="CHEBI:57535"/>
        <dbReference type="ChEBI" id="CHEBI:456216"/>
        <dbReference type="EC" id="2.7.2.4"/>
    </reaction>
</comment>
<dbReference type="InterPro" id="IPR001341">
    <property type="entry name" value="Asp_kinase"/>
</dbReference>
<dbReference type="AlphaFoldDB" id="A0A110A767"/>
<evidence type="ECO:0000313" key="17">
    <source>
        <dbReference type="Proteomes" id="UP000184204"/>
    </source>
</evidence>
<evidence type="ECO:0000313" key="15">
    <source>
        <dbReference type="EMBL" id="SHE87013.1"/>
    </source>
</evidence>
<evidence type="ECO:0000256" key="11">
    <source>
        <dbReference type="RuleBase" id="RU004249"/>
    </source>
</evidence>
<keyword evidence="4 10" id="KW-0808">Transferase</keyword>
<keyword evidence="5" id="KW-0547">Nucleotide-binding</keyword>
<comment type="function">
    <text evidence="1">Catalyzes the phosphorylation of the beta-carboxyl group of aspartic acid with ATP to yield 4-phospho-L-aspartate, which is involved in the branched biosynthetic pathway leading to the biosynthesis of amino acids threonine, isoleucine and methionine.</text>
</comment>
<dbReference type="GO" id="GO:0009088">
    <property type="term" value="P:threonine biosynthetic process"/>
    <property type="evidence" value="ECO:0007669"/>
    <property type="project" value="UniProtKB-UniPathway"/>
</dbReference>
<evidence type="ECO:0000256" key="1">
    <source>
        <dbReference type="ARBA" id="ARBA00003121"/>
    </source>
</evidence>
<dbReference type="GO" id="GO:0005829">
    <property type="term" value="C:cytosol"/>
    <property type="evidence" value="ECO:0007669"/>
    <property type="project" value="TreeGrafter"/>
</dbReference>
<dbReference type="KEGG" id="cpro:CPRO_20190"/>
<dbReference type="EMBL" id="FQUA01000009">
    <property type="protein sequence ID" value="SHE87013.1"/>
    <property type="molecule type" value="Genomic_DNA"/>
</dbReference>
<name>A0A110A767_ANAPI</name>
<reference evidence="16" key="2">
    <citation type="submission" date="2016-01" db="EMBL/GenBank/DDBJ databases">
        <authorList>
            <person name="Poehlein A."/>
            <person name="Schlien K."/>
            <person name="Gottschalk G."/>
            <person name="Buckel W."/>
            <person name="Daniel R."/>
        </authorList>
    </citation>
    <scope>NUCLEOTIDE SEQUENCE [LARGE SCALE GENOMIC DNA]</scope>
    <source>
        <strain evidence="16">X2</strain>
    </source>
</reference>
<dbReference type="Gene3D" id="3.40.1160.10">
    <property type="entry name" value="Acetylglutamate kinase-like"/>
    <property type="match status" value="1"/>
</dbReference>
<keyword evidence="8" id="KW-0220">Diaminopimelate biosynthesis</keyword>
<evidence type="ECO:0000256" key="3">
    <source>
        <dbReference type="ARBA" id="ARBA00010122"/>
    </source>
</evidence>
<dbReference type="Pfam" id="PF00696">
    <property type="entry name" value="AA_kinase"/>
    <property type="match status" value="1"/>
</dbReference>
<dbReference type="RefSeq" id="WP_066051105.1">
    <property type="nucleotide sequence ID" value="NZ_CP014223.1"/>
</dbReference>
<evidence type="ECO:0000256" key="2">
    <source>
        <dbReference type="ARBA" id="ARBA00004766"/>
    </source>
</evidence>
<dbReference type="InterPro" id="IPR001048">
    <property type="entry name" value="Asp/Glu/Uridylate_kinase"/>
</dbReference>
<comment type="pathway">
    <text evidence="11">Amino-acid biosynthesis; L-threonine biosynthesis; L-threonine from L-aspartate: step 1/5.</text>
</comment>
<dbReference type="OrthoDB" id="9799110at2"/>
<dbReference type="PANTHER" id="PTHR21499">
    <property type="entry name" value="ASPARTATE KINASE"/>
    <property type="match status" value="1"/>
</dbReference>
<evidence type="ECO:0000313" key="14">
    <source>
        <dbReference type="EMBL" id="AMJ41601.1"/>
    </source>
</evidence>
<evidence type="ECO:0000259" key="12">
    <source>
        <dbReference type="Pfam" id="PF00696"/>
    </source>
</evidence>